<evidence type="ECO:0000256" key="3">
    <source>
        <dbReference type="ARBA" id="ARBA00022475"/>
    </source>
</evidence>
<reference evidence="23 24" key="1">
    <citation type="submission" date="2020-12" db="EMBL/GenBank/DDBJ databases">
        <title>De novo assembly of Tibetan sheep genome.</title>
        <authorList>
            <person name="Li X."/>
        </authorList>
    </citation>
    <scope>NUCLEOTIDE SEQUENCE [LARGE SCALE GENOMIC DNA]</scope>
    <source>
        <tissue evidence="23">Heart</tissue>
    </source>
</reference>
<evidence type="ECO:0000256" key="2">
    <source>
        <dbReference type="ARBA" id="ARBA00004496"/>
    </source>
</evidence>
<evidence type="ECO:0000256" key="10">
    <source>
        <dbReference type="ARBA" id="ARBA00022837"/>
    </source>
</evidence>
<evidence type="ECO:0000256" key="14">
    <source>
        <dbReference type="ARBA" id="ARBA00023180"/>
    </source>
</evidence>
<feature type="domain" description="Cadherin" evidence="22">
    <location>
        <begin position="126"/>
        <end position="225"/>
    </location>
</feature>
<protein>
    <recommendedName>
        <fullName evidence="17">Cadherin-like protein 26</fullName>
    </recommendedName>
</protein>
<dbReference type="PANTHER" id="PTHR24027:SF78">
    <property type="entry name" value="CADHERIN-LIKE PROTEIN 26"/>
    <property type="match status" value="1"/>
</dbReference>
<dbReference type="GO" id="GO:0000902">
    <property type="term" value="P:cell morphogenesis"/>
    <property type="evidence" value="ECO:0007669"/>
    <property type="project" value="TreeGrafter"/>
</dbReference>
<evidence type="ECO:0000256" key="17">
    <source>
        <dbReference type="ARBA" id="ARBA00069031"/>
    </source>
</evidence>
<dbReference type="AlphaFoldDB" id="A0A835ZVW7"/>
<evidence type="ECO:0000256" key="21">
    <source>
        <dbReference type="SAM" id="SignalP"/>
    </source>
</evidence>
<evidence type="ECO:0000256" key="6">
    <source>
        <dbReference type="ARBA" id="ARBA00022692"/>
    </source>
</evidence>
<sequence>MRCRVHPALLLLLAFLMLVSTVNSTRQENDDLTNQTKLFNNMSANMEIIYLIRGPGVDEYPEIGLFSIEDNVNGKIYVHRPVDREKTPFFKVYFDVANRLTGHIVDKSLIINIRINDVNDHAPEFPEKEFNISVKEDHAAGQPVFQMLAVDLDQENTPNSQVLYFLVSQTPVLRESGFRIDRVSGEMAPRFTLLIGARDYGHPPLSSTATVHVHVQDSNNHMPRFTQDHYNIQISEGWASQGVLRLGVQDGDSPSTAAWRVKFNITNGNEEGHFDISTDPETNEGILNVIKPLDHETQPAWSLVVVMENEEPLFSCEGGQLRRPQQASASATVSVRVTNANDPPTFHPGTFIVSEVDGAGPGTQLGMFNATDPDRTAGQIRYKLAYDPANWVSIDERSGVVITVKPVDRESPHVNDSIYVIIAHAVDDGVPPQTGTGTMLLFLSDVNDNAPMLRPSSQHLEVCQSAGDKPLLIEAEDSDLEPYSNPFTFKLDSTWGDTEDMWRLGENRGYSVELLMQRTLPLGDYSVPLLIGDKQGLSQKQTVHVRVCSCPNGFTCAEPLVARAGVLPGALVPLCVAFLALAAALLLLLRCHLVSEAKGQGRSVPQDEGIQTLIAWNEESRADPPQVVELDCLARYRGAQRTPGNESRSDGGGAESGSLMPLHTVPLPEPFSFPDPQLSHPQGPYLAFCSFLVPPPGDDTPAWGLCGEEVDGETAQDHFLEQLCPPAVLGRPGDPRVRPALQAPGFSRDSRSPPIGSFRNVLQILSQFNSL</sequence>
<name>A0A835ZVW7_SHEEP</name>
<dbReference type="InterPro" id="IPR039808">
    <property type="entry name" value="Cadherin"/>
</dbReference>
<dbReference type="GO" id="GO:0005912">
    <property type="term" value="C:adherens junction"/>
    <property type="evidence" value="ECO:0007669"/>
    <property type="project" value="TreeGrafter"/>
</dbReference>
<dbReference type="GO" id="GO:0005737">
    <property type="term" value="C:cytoplasm"/>
    <property type="evidence" value="ECO:0007669"/>
    <property type="project" value="UniProtKB-SubCell"/>
</dbReference>
<keyword evidence="13 20" id="KW-0472">Membrane</keyword>
<comment type="function">
    <text evidence="15">Cadherins are calcium-dependent cell adhesion proteins. They preferentially interact with themselves in a homophilic manner in connecting cells; cadherins may thus contribute to the sorting of heterogeneous cell types. Ligand for integrins alpha-E/beta-7, ITGAE:ITGAB7, alpha-4/beta-7, ITGA4:ITGAB7 and alpha-4/beta-1, ITGA4:ITGAB1 through which modulates CD4(+) T cells activation.</text>
</comment>
<dbReference type="GO" id="GO:0016477">
    <property type="term" value="P:cell migration"/>
    <property type="evidence" value="ECO:0007669"/>
    <property type="project" value="TreeGrafter"/>
</dbReference>
<keyword evidence="10 18" id="KW-0106">Calcium</keyword>
<accession>A0A835ZVW7</accession>
<feature type="region of interest" description="Disordered" evidence="19">
    <location>
        <begin position="639"/>
        <end position="659"/>
    </location>
</feature>
<dbReference type="FunFam" id="2.60.40.60:FF:000095">
    <property type="entry name" value="Cadherin 13"/>
    <property type="match status" value="1"/>
</dbReference>
<feature type="domain" description="Cadherin" evidence="22">
    <location>
        <begin position="28"/>
        <end position="125"/>
    </location>
</feature>
<dbReference type="FunFam" id="2.60.40.60:FF:000011">
    <property type="entry name" value="Cadherin 1"/>
    <property type="match status" value="1"/>
</dbReference>
<evidence type="ECO:0000256" key="13">
    <source>
        <dbReference type="ARBA" id="ARBA00023136"/>
    </source>
</evidence>
<evidence type="ECO:0000256" key="12">
    <source>
        <dbReference type="ARBA" id="ARBA00022989"/>
    </source>
</evidence>
<dbReference type="InterPro" id="IPR002126">
    <property type="entry name" value="Cadherin-like_dom"/>
</dbReference>
<evidence type="ECO:0000256" key="11">
    <source>
        <dbReference type="ARBA" id="ARBA00022889"/>
    </source>
</evidence>
<feature type="transmembrane region" description="Helical" evidence="20">
    <location>
        <begin position="566"/>
        <end position="589"/>
    </location>
</feature>
<evidence type="ECO:0000313" key="24">
    <source>
        <dbReference type="Proteomes" id="UP000664991"/>
    </source>
</evidence>
<keyword evidence="5" id="KW-0165">Cleavage on pair of basic residues</keyword>
<proteinExistence type="predicted"/>
<dbReference type="FunFam" id="2.60.40.60:FF:000019">
    <property type="entry name" value="Cadherin 2"/>
    <property type="match status" value="1"/>
</dbReference>
<dbReference type="GO" id="GO:0007156">
    <property type="term" value="P:homophilic cell adhesion via plasma membrane adhesion molecules"/>
    <property type="evidence" value="ECO:0007669"/>
    <property type="project" value="InterPro"/>
</dbReference>
<dbReference type="GO" id="GO:0045296">
    <property type="term" value="F:cadherin binding"/>
    <property type="evidence" value="ECO:0007669"/>
    <property type="project" value="TreeGrafter"/>
</dbReference>
<dbReference type="InterPro" id="IPR015919">
    <property type="entry name" value="Cadherin-like_sf"/>
</dbReference>
<dbReference type="Proteomes" id="UP000664991">
    <property type="component" value="Unassembled WGS sequence"/>
</dbReference>
<evidence type="ECO:0000256" key="9">
    <source>
        <dbReference type="ARBA" id="ARBA00022737"/>
    </source>
</evidence>
<keyword evidence="11" id="KW-0130">Cell adhesion</keyword>
<dbReference type="CDD" id="cd11304">
    <property type="entry name" value="Cadherin_repeat"/>
    <property type="match status" value="4"/>
</dbReference>
<dbReference type="FunFam" id="2.60.40.60:FF:000031">
    <property type="entry name" value="Cadherin 3"/>
    <property type="match status" value="1"/>
</dbReference>
<evidence type="ECO:0000259" key="22">
    <source>
        <dbReference type="PROSITE" id="PS50268"/>
    </source>
</evidence>
<keyword evidence="14" id="KW-0325">Glycoprotein</keyword>
<evidence type="ECO:0000256" key="18">
    <source>
        <dbReference type="PROSITE-ProRule" id="PRU00043"/>
    </source>
</evidence>
<dbReference type="PROSITE" id="PS00232">
    <property type="entry name" value="CADHERIN_1"/>
    <property type="match status" value="1"/>
</dbReference>
<keyword evidence="4" id="KW-0963">Cytoplasm</keyword>
<evidence type="ECO:0000313" key="23">
    <source>
        <dbReference type="EMBL" id="KAG5201686.1"/>
    </source>
</evidence>
<feature type="signal peptide" evidence="21">
    <location>
        <begin position="1"/>
        <end position="24"/>
    </location>
</feature>
<dbReference type="Gene3D" id="2.60.40.60">
    <property type="entry name" value="Cadherins"/>
    <property type="match status" value="5"/>
</dbReference>
<dbReference type="InterPro" id="IPR020894">
    <property type="entry name" value="Cadherin_CS"/>
</dbReference>
<keyword evidence="3" id="KW-1003">Cell membrane</keyword>
<dbReference type="GO" id="GO:0007043">
    <property type="term" value="P:cell-cell junction assembly"/>
    <property type="evidence" value="ECO:0007669"/>
    <property type="project" value="TreeGrafter"/>
</dbReference>
<evidence type="ECO:0000256" key="20">
    <source>
        <dbReference type="SAM" id="Phobius"/>
    </source>
</evidence>
<evidence type="ECO:0000256" key="4">
    <source>
        <dbReference type="ARBA" id="ARBA00022490"/>
    </source>
</evidence>
<dbReference type="GO" id="GO:0034332">
    <property type="term" value="P:adherens junction organization"/>
    <property type="evidence" value="ECO:0007669"/>
    <property type="project" value="TreeGrafter"/>
</dbReference>
<keyword evidence="8 21" id="KW-0732">Signal</keyword>
<dbReference type="PANTHER" id="PTHR24027">
    <property type="entry name" value="CADHERIN-23"/>
    <property type="match status" value="1"/>
</dbReference>
<dbReference type="PRINTS" id="PR00205">
    <property type="entry name" value="CADHERIN"/>
</dbReference>
<feature type="chain" id="PRO_5033061797" description="Cadherin-like protein 26" evidence="21">
    <location>
        <begin position="25"/>
        <end position="771"/>
    </location>
</feature>
<evidence type="ECO:0000256" key="19">
    <source>
        <dbReference type="SAM" id="MobiDB-lite"/>
    </source>
</evidence>
<dbReference type="SMART" id="SM00112">
    <property type="entry name" value="CA"/>
    <property type="match status" value="4"/>
</dbReference>
<keyword evidence="7" id="KW-0479">Metal-binding</keyword>
<dbReference type="GO" id="GO:0016339">
    <property type="term" value="P:calcium-dependent cell-cell adhesion via plasma membrane cell adhesion molecules"/>
    <property type="evidence" value="ECO:0007669"/>
    <property type="project" value="TreeGrafter"/>
</dbReference>
<evidence type="ECO:0000256" key="15">
    <source>
        <dbReference type="ARBA" id="ARBA00059993"/>
    </source>
</evidence>
<keyword evidence="9" id="KW-0677">Repeat</keyword>
<feature type="domain" description="Cadherin" evidence="22">
    <location>
        <begin position="454"/>
        <end position="561"/>
    </location>
</feature>
<dbReference type="PRINTS" id="PR01820">
    <property type="entry name" value="DESMOCOLLIN"/>
</dbReference>
<gene>
    <name evidence="23" type="ORF">JEQ12_004449</name>
</gene>
<evidence type="ECO:0000256" key="8">
    <source>
        <dbReference type="ARBA" id="ARBA00022729"/>
    </source>
</evidence>
<organism evidence="23 24">
    <name type="scientific">Ovis aries</name>
    <name type="common">Sheep</name>
    <dbReference type="NCBI Taxonomy" id="9940"/>
    <lineage>
        <taxon>Eukaryota</taxon>
        <taxon>Metazoa</taxon>
        <taxon>Chordata</taxon>
        <taxon>Craniata</taxon>
        <taxon>Vertebrata</taxon>
        <taxon>Euteleostomi</taxon>
        <taxon>Mammalia</taxon>
        <taxon>Eutheria</taxon>
        <taxon>Laurasiatheria</taxon>
        <taxon>Artiodactyla</taxon>
        <taxon>Ruminantia</taxon>
        <taxon>Pecora</taxon>
        <taxon>Bovidae</taxon>
        <taxon>Caprinae</taxon>
        <taxon>Ovis</taxon>
    </lineage>
</organism>
<comment type="subunit">
    <text evidence="16">Homodimer. Component of a cadherin:catenin adhesion complex composed of at least of CDH26, beta-catenin/CTNNB1, alpha-catenin/CTNNA1 and p120 catenin/CTNND1.</text>
</comment>
<dbReference type="GO" id="GO:0005509">
    <property type="term" value="F:calcium ion binding"/>
    <property type="evidence" value="ECO:0007669"/>
    <property type="project" value="UniProtKB-UniRule"/>
</dbReference>
<keyword evidence="12 20" id="KW-1133">Transmembrane helix</keyword>
<evidence type="ECO:0000256" key="1">
    <source>
        <dbReference type="ARBA" id="ARBA00004251"/>
    </source>
</evidence>
<feature type="domain" description="Cadherin" evidence="22">
    <location>
        <begin position="226"/>
        <end position="346"/>
    </location>
</feature>
<comment type="subcellular location">
    <subcellularLocation>
        <location evidence="1">Cell membrane</location>
        <topology evidence="1">Single-pass type I membrane protein</topology>
    </subcellularLocation>
    <subcellularLocation>
        <location evidence="2">Cytoplasm</location>
    </subcellularLocation>
</comment>
<dbReference type="GO" id="GO:0044331">
    <property type="term" value="P:cell-cell adhesion mediated by cadherin"/>
    <property type="evidence" value="ECO:0007669"/>
    <property type="project" value="TreeGrafter"/>
</dbReference>
<dbReference type="PROSITE" id="PS50268">
    <property type="entry name" value="CADHERIN_2"/>
    <property type="match status" value="5"/>
</dbReference>
<evidence type="ECO:0000256" key="7">
    <source>
        <dbReference type="ARBA" id="ARBA00022723"/>
    </source>
</evidence>
<dbReference type="Pfam" id="PF00028">
    <property type="entry name" value="Cadherin"/>
    <property type="match status" value="3"/>
</dbReference>
<feature type="domain" description="Cadherin" evidence="22">
    <location>
        <begin position="347"/>
        <end position="453"/>
    </location>
</feature>
<dbReference type="SUPFAM" id="SSF49313">
    <property type="entry name" value="Cadherin-like"/>
    <property type="match status" value="5"/>
</dbReference>
<comment type="caution">
    <text evidence="23">The sequence shown here is derived from an EMBL/GenBank/DDBJ whole genome shotgun (WGS) entry which is preliminary data.</text>
</comment>
<keyword evidence="6 20" id="KW-0812">Transmembrane</keyword>
<dbReference type="GO" id="GO:0008013">
    <property type="term" value="F:beta-catenin binding"/>
    <property type="evidence" value="ECO:0007669"/>
    <property type="project" value="TreeGrafter"/>
</dbReference>
<dbReference type="GO" id="GO:0016342">
    <property type="term" value="C:catenin complex"/>
    <property type="evidence" value="ECO:0007669"/>
    <property type="project" value="TreeGrafter"/>
</dbReference>
<evidence type="ECO:0000256" key="16">
    <source>
        <dbReference type="ARBA" id="ARBA00062925"/>
    </source>
</evidence>
<evidence type="ECO:0000256" key="5">
    <source>
        <dbReference type="ARBA" id="ARBA00022685"/>
    </source>
</evidence>
<dbReference type="FunFam" id="2.60.40.60:FF:000158">
    <property type="entry name" value="Dachsous cadherin-related 1"/>
    <property type="match status" value="1"/>
</dbReference>
<dbReference type="EMBL" id="JAEMGP010000013">
    <property type="protein sequence ID" value="KAG5201686.1"/>
    <property type="molecule type" value="Genomic_DNA"/>
</dbReference>